<feature type="transmembrane region" description="Helical" evidence="5">
    <location>
        <begin position="374"/>
        <end position="396"/>
    </location>
</feature>
<reference evidence="6" key="1">
    <citation type="submission" date="2020-11" db="EMBL/GenBank/DDBJ databases">
        <authorList>
            <consortium name="DOE Joint Genome Institute"/>
            <person name="Ahrendt S."/>
            <person name="Riley R."/>
            <person name="Andreopoulos W."/>
            <person name="Labutti K."/>
            <person name="Pangilinan J."/>
            <person name="Ruiz-Duenas F.J."/>
            <person name="Barrasa J.M."/>
            <person name="Sanchez-Garcia M."/>
            <person name="Camarero S."/>
            <person name="Miyauchi S."/>
            <person name="Serrano A."/>
            <person name="Linde D."/>
            <person name="Babiker R."/>
            <person name="Drula E."/>
            <person name="Ayuso-Fernandez I."/>
            <person name="Pacheco R."/>
            <person name="Padilla G."/>
            <person name="Ferreira P."/>
            <person name="Barriuso J."/>
            <person name="Kellner H."/>
            <person name="Castanera R."/>
            <person name="Alfaro M."/>
            <person name="Ramirez L."/>
            <person name="Pisabarro A.G."/>
            <person name="Kuo A."/>
            <person name="Tritt A."/>
            <person name="Lipzen A."/>
            <person name="He G."/>
            <person name="Yan M."/>
            <person name="Ng V."/>
            <person name="Cullen D."/>
            <person name="Martin F."/>
            <person name="Rosso M.-N."/>
            <person name="Henrissat B."/>
            <person name="Hibbett D."/>
            <person name="Martinez A.T."/>
            <person name="Grigoriev I.V."/>
        </authorList>
    </citation>
    <scope>NUCLEOTIDE SEQUENCE</scope>
    <source>
        <strain evidence="6">AH 40177</strain>
    </source>
</reference>
<dbReference type="GO" id="GO:0022857">
    <property type="term" value="F:transmembrane transporter activity"/>
    <property type="evidence" value="ECO:0007669"/>
    <property type="project" value="TreeGrafter"/>
</dbReference>
<dbReference type="OrthoDB" id="2533084at2759"/>
<sequence>MWPQPTDDPLDPQNWSGRKKDWHLVIIALATIVPDFDSAIGIASVFPLAIQYHTTTGRINNLTTKSLDGTIKARVESCQWQVISHDRSFNTINTNRTVQILMNRYGRLPVLFWTQVNITHRMFLNDLVEHKYVGYAMRCLSAFFGTAPQVTSHPDKKRDGIGPIHHQRHVFLPPASAQARDLDYGICNVATLVSVFLRLPCRPCELALGLWDRMMYDRRGIRKVMSTGVFRSRFESLVGITGWKTSSLGPTWKELVMRLLRLVWRPHFVGVYIFEAMSFGFANGVNLTNTIVLQSAPPFGFGLDQISVAGIYAAPVIAVFIGEILGRYFNDWNMYYCVRHNDGVFEAESRLRHVFLEALASRFFQIPWSNKSGALQTLGVEAAIVCGLFLLVVPFLQYKGDVIRRRFAI</sequence>
<evidence type="ECO:0000256" key="1">
    <source>
        <dbReference type="ARBA" id="ARBA00004141"/>
    </source>
</evidence>
<keyword evidence="3 5" id="KW-1133">Transmembrane helix</keyword>
<evidence type="ECO:0000256" key="3">
    <source>
        <dbReference type="ARBA" id="ARBA00022989"/>
    </source>
</evidence>
<proteinExistence type="predicted"/>
<organism evidence="6 7">
    <name type="scientific">Rhodocollybia butyracea</name>
    <dbReference type="NCBI Taxonomy" id="206335"/>
    <lineage>
        <taxon>Eukaryota</taxon>
        <taxon>Fungi</taxon>
        <taxon>Dikarya</taxon>
        <taxon>Basidiomycota</taxon>
        <taxon>Agaricomycotina</taxon>
        <taxon>Agaricomycetes</taxon>
        <taxon>Agaricomycetidae</taxon>
        <taxon>Agaricales</taxon>
        <taxon>Marasmiineae</taxon>
        <taxon>Omphalotaceae</taxon>
        <taxon>Rhodocollybia</taxon>
    </lineage>
</organism>
<name>A0A9P5PJD6_9AGAR</name>
<keyword evidence="4 5" id="KW-0472">Membrane</keyword>
<comment type="caution">
    <text evidence="6">The sequence shown here is derived from an EMBL/GenBank/DDBJ whole genome shotgun (WGS) entry which is preliminary data.</text>
</comment>
<evidence type="ECO:0000313" key="7">
    <source>
        <dbReference type="Proteomes" id="UP000772434"/>
    </source>
</evidence>
<protein>
    <submittedName>
        <fullName evidence="6">Uncharacterized protein</fullName>
    </submittedName>
</protein>
<dbReference type="PANTHER" id="PTHR23502">
    <property type="entry name" value="MAJOR FACILITATOR SUPERFAMILY"/>
    <property type="match status" value="1"/>
</dbReference>
<comment type="subcellular location">
    <subcellularLocation>
        <location evidence="1">Membrane</location>
        <topology evidence="1">Multi-pass membrane protein</topology>
    </subcellularLocation>
</comment>
<evidence type="ECO:0000256" key="4">
    <source>
        <dbReference type="ARBA" id="ARBA00023136"/>
    </source>
</evidence>
<accession>A0A9P5PJD6</accession>
<keyword evidence="2 5" id="KW-0812">Transmembrane</keyword>
<evidence type="ECO:0000256" key="5">
    <source>
        <dbReference type="SAM" id="Phobius"/>
    </source>
</evidence>
<evidence type="ECO:0000256" key="2">
    <source>
        <dbReference type="ARBA" id="ARBA00022692"/>
    </source>
</evidence>
<keyword evidence="7" id="KW-1185">Reference proteome</keyword>
<gene>
    <name evidence="6" type="ORF">BDP27DRAFT_1366786</name>
</gene>
<evidence type="ECO:0000313" key="6">
    <source>
        <dbReference type="EMBL" id="KAF9064973.1"/>
    </source>
</evidence>
<dbReference type="GO" id="GO:0005886">
    <property type="term" value="C:plasma membrane"/>
    <property type="evidence" value="ECO:0007669"/>
    <property type="project" value="TreeGrafter"/>
</dbReference>
<dbReference type="Proteomes" id="UP000772434">
    <property type="component" value="Unassembled WGS sequence"/>
</dbReference>
<dbReference type="AlphaFoldDB" id="A0A9P5PJD6"/>
<dbReference type="EMBL" id="JADNRY010000111">
    <property type="protein sequence ID" value="KAF9064973.1"/>
    <property type="molecule type" value="Genomic_DNA"/>
</dbReference>
<dbReference type="PANTHER" id="PTHR23502:SF22">
    <property type="entry name" value="MAJOR FACILITATOR SUPERFAMILY (MFS) PROFILE DOMAIN-CONTAINING PROTEIN"/>
    <property type="match status" value="1"/>
</dbReference>